<reference evidence="4" key="1">
    <citation type="journal article" date="2021" name="Nat. Commun.">
        <title>Genetic determinants of endophytism in the Arabidopsis root mycobiome.</title>
        <authorList>
            <person name="Mesny F."/>
            <person name="Miyauchi S."/>
            <person name="Thiergart T."/>
            <person name="Pickel B."/>
            <person name="Atanasova L."/>
            <person name="Karlsson M."/>
            <person name="Huettel B."/>
            <person name="Barry K.W."/>
            <person name="Haridas S."/>
            <person name="Chen C."/>
            <person name="Bauer D."/>
            <person name="Andreopoulos W."/>
            <person name="Pangilinan J."/>
            <person name="LaButti K."/>
            <person name="Riley R."/>
            <person name="Lipzen A."/>
            <person name="Clum A."/>
            <person name="Drula E."/>
            <person name="Henrissat B."/>
            <person name="Kohler A."/>
            <person name="Grigoriev I.V."/>
            <person name="Martin F.M."/>
            <person name="Hacquard S."/>
        </authorList>
    </citation>
    <scope>NUCLEOTIDE SEQUENCE</scope>
    <source>
        <strain evidence="4">MPI-CAGE-AT-0147</strain>
    </source>
</reference>
<proteinExistence type="predicted"/>
<dbReference type="Gene3D" id="1.20.5.170">
    <property type="match status" value="1"/>
</dbReference>
<feature type="compositionally biased region" description="Basic and acidic residues" evidence="2">
    <location>
        <begin position="1"/>
        <end position="20"/>
    </location>
</feature>
<dbReference type="EMBL" id="JAGMUV010000005">
    <property type="protein sequence ID" value="KAH7156007.1"/>
    <property type="molecule type" value="Genomic_DNA"/>
</dbReference>
<feature type="coiled-coil region" evidence="1">
    <location>
        <begin position="42"/>
        <end position="69"/>
    </location>
</feature>
<dbReference type="PANTHER" id="PTHR37540">
    <property type="entry name" value="TRANSCRIPTION FACTOR (ACR-2), PUTATIVE-RELATED-RELATED"/>
    <property type="match status" value="1"/>
</dbReference>
<dbReference type="Proteomes" id="UP000738349">
    <property type="component" value="Unassembled WGS sequence"/>
</dbReference>
<dbReference type="CDD" id="cd14688">
    <property type="entry name" value="bZIP_YAP"/>
    <property type="match status" value="1"/>
</dbReference>
<evidence type="ECO:0000256" key="1">
    <source>
        <dbReference type="SAM" id="Coils"/>
    </source>
</evidence>
<keyword evidence="5" id="KW-1185">Reference proteome</keyword>
<evidence type="ECO:0000313" key="4">
    <source>
        <dbReference type="EMBL" id="KAH7156007.1"/>
    </source>
</evidence>
<accession>A0A9P9F914</accession>
<dbReference type="InterPro" id="IPR004827">
    <property type="entry name" value="bZIP"/>
</dbReference>
<dbReference type="GO" id="GO:0003700">
    <property type="term" value="F:DNA-binding transcription factor activity"/>
    <property type="evidence" value="ECO:0007669"/>
    <property type="project" value="InterPro"/>
</dbReference>
<evidence type="ECO:0000256" key="2">
    <source>
        <dbReference type="SAM" id="MobiDB-lite"/>
    </source>
</evidence>
<dbReference type="InterPro" id="IPR046347">
    <property type="entry name" value="bZIP_sf"/>
</dbReference>
<name>A0A9P9F914_9HYPO</name>
<feature type="region of interest" description="Disordered" evidence="2">
    <location>
        <begin position="1"/>
        <end position="28"/>
    </location>
</feature>
<feature type="domain" description="BZIP" evidence="3">
    <location>
        <begin position="1"/>
        <end position="59"/>
    </location>
</feature>
<dbReference type="PROSITE" id="PS50217">
    <property type="entry name" value="BZIP"/>
    <property type="match status" value="1"/>
</dbReference>
<protein>
    <recommendedName>
        <fullName evidence="3">BZIP domain-containing protein</fullName>
    </recommendedName>
</protein>
<comment type="caution">
    <text evidence="4">The sequence shown here is derived from an EMBL/GenBank/DDBJ whole genome shotgun (WGS) entry which is preliminary data.</text>
</comment>
<gene>
    <name evidence="4" type="ORF">EDB81DRAFT_645515</name>
</gene>
<organism evidence="4 5">
    <name type="scientific">Dactylonectria macrodidyma</name>
    <dbReference type="NCBI Taxonomy" id="307937"/>
    <lineage>
        <taxon>Eukaryota</taxon>
        <taxon>Fungi</taxon>
        <taxon>Dikarya</taxon>
        <taxon>Ascomycota</taxon>
        <taxon>Pezizomycotina</taxon>
        <taxon>Sordariomycetes</taxon>
        <taxon>Hypocreomycetidae</taxon>
        <taxon>Hypocreales</taxon>
        <taxon>Nectriaceae</taxon>
        <taxon>Dactylonectria</taxon>
    </lineage>
</organism>
<sequence>KRRVQNREAQRRFRTRKDQLQKTLQQKTDDLRTEHLALQDQHAKTTTEVSRLLKENDALRSEIKGHRQQERLMMTVLQMLLRGSQSPSPPKPGEDAAIFDVDGISTKMQSQPKKGQQNQFIFVGGPALIDKKGPIRSKLFQQGHRKKKLQQRHNAAVELEALMKGERNAQCTCYDEPTLSAAQPYFESRNTGYQAIKPKVPEPGRLGQGQLCSFCGKPQPPHSQAPAMQVWDIGAGSFDPMIPLDDTTSQLRVQEILNFASTSIWPNFRPLSYSSKCYQSWVFPFDDKVKLYAVLWSASYHRDVLRLTYGSPGHQVGSKEQLRLKGLALECLRKEVSTYTGAKPIDSIIMCILYLAVNDTHGTRVSRDPSPFSPPFCRLHSLHIYGSRDYHALHWNIIQDLLGRWGGVEVLQTFALAWLLSVSDIMKAAHTLQKPIYPCLGVDGKKLFLEPPLVLFAPHGFHLGQGTAGSGFDELLFLDPPVQRELVTTFSHIGQLSCVLQYYSREPCSPEALDLLGDSRNYVHHRLFSTPNENDSTEQILQCTDQSAEATELSRELYLTCRLALYLHATHVTFPIPRSTIVRGPLLQSLCPKIQLLADQGVSGPSLLWCVGVALITLDTGSAGQMLALFKKLCCDLKLNGLDDLLVLLRTFAWVDTAVEHHYDRIRICNVTKLW</sequence>
<dbReference type="SUPFAM" id="SSF57959">
    <property type="entry name" value="Leucine zipper domain"/>
    <property type="match status" value="1"/>
</dbReference>
<dbReference type="PANTHER" id="PTHR37540:SF5">
    <property type="entry name" value="TRANSCRIPTION FACTOR DOMAIN-CONTAINING PROTEIN"/>
    <property type="match status" value="1"/>
</dbReference>
<dbReference type="OrthoDB" id="3469466at2759"/>
<evidence type="ECO:0000313" key="5">
    <source>
        <dbReference type="Proteomes" id="UP000738349"/>
    </source>
</evidence>
<evidence type="ECO:0000259" key="3">
    <source>
        <dbReference type="PROSITE" id="PS50217"/>
    </source>
</evidence>
<feature type="non-terminal residue" evidence="4">
    <location>
        <position position="1"/>
    </location>
</feature>
<dbReference type="PROSITE" id="PS00036">
    <property type="entry name" value="BZIP_BASIC"/>
    <property type="match status" value="1"/>
</dbReference>
<keyword evidence="1" id="KW-0175">Coiled coil</keyword>
<dbReference type="AlphaFoldDB" id="A0A9P9F914"/>
<dbReference type="Pfam" id="PF00170">
    <property type="entry name" value="bZIP_1"/>
    <property type="match status" value="1"/>
</dbReference>